<accession>A0ABU0AL33</accession>
<gene>
    <name evidence="1" type="ORF">J2S17_003861</name>
</gene>
<name>A0ABU0AL33_9BACI</name>
<sequence length="82" mass="9272">MYIHIGEDVLIRTKDLVAIIDKESASSSKNTEEFLHRDKGLLINLSKGDYKSIVITTDHIYYSPLASATLKKRSSKLSVQEF</sequence>
<reference evidence="1 2" key="1">
    <citation type="submission" date="2023-07" db="EMBL/GenBank/DDBJ databases">
        <title>Genomic Encyclopedia of Type Strains, Phase IV (KMG-IV): sequencing the most valuable type-strain genomes for metagenomic binning, comparative biology and taxonomic classification.</title>
        <authorList>
            <person name="Goeker M."/>
        </authorList>
    </citation>
    <scope>NUCLEOTIDE SEQUENCE [LARGE SCALE GENOMIC DNA]</scope>
    <source>
        <strain evidence="1 2">DSM 23494</strain>
    </source>
</reference>
<organism evidence="1 2">
    <name type="scientific">Cytobacillus purgationiresistens</name>
    <dbReference type="NCBI Taxonomy" id="863449"/>
    <lineage>
        <taxon>Bacteria</taxon>
        <taxon>Bacillati</taxon>
        <taxon>Bacillota</taxon>
        <taxon>Bacilli</taxon>
        <taxon>Bacillales</taxon>
        <taxon>Bacillaceae</taxon>
        <taxon>Cytobacillus</taxon>
    </lineage>
</organism>
<dbReference type="Proteomes" id="UP001238088">
    <property type="component" value="Unassembled WGS sequence"/>
</dbReference>
<evidence type="ECO:0000313" key="1">
    <source>
        <dbReference type="EMBL" id="MDQ0271973.1"/>
    </source>
</evidence>
<proteinExistence type="predicted"/>
<dbReference type="RefSeq" id="WP_307477288.1">
    <property type="nucleotide sequence ID" value="NZ_JAUSUB010000018.1"/>
</dbReference>
<evidence type="ECO:0000313" key="2">
    <source>
        <dbReference type="Proteomes" id="UP001238088"/>
    </source>
</evidence>
<dbReference type="Pfam" id="PF04025">
    <property type="entry name" value="RemA-like"/>
    <property type="match status" value="1"/>
</dbReference>
<keyword evidence="2" id="KW-1185">Reference proteome</keyword>
<dbReference type="InterPro" id="IPR007169">
    <property type="entry name" value="RemA-like"/>
</dbReference>
<comment type="caution">
    <text evidence="1">The sequence shown here is derived from an EMBL/GenBank/DDBJ whole genome shotgun (WGS) entry which is preliminary data.</text>
</comment>
<dbReference type="EMBL" id="JAUSUB010000018">
    <property type="protein sequence ID" value="MDQ0271973.1"/>
    <property type="molecule type" value="Genomic_DNA"/>
</dbReference>
<protein>
    <submittedName>
        <fullName evidence="1">Regulator of extracellular matrix RemA (YlzA/DUF370 family)</fullName>
    </submittedName>
</protein>
<dbReference type="NCBIfam" id="NF046065">
    <property type="entry name" value="MtxRegRemB"/>
    <property type="match status" value="1"/>
</dbReference>